<dbReference type="RefSeq" id="WP_253241126.1">
    <property type="nucleotide sequence ID" value="NZ_JAMYJR010000034.1"/>
</dbReference>
<keyword evidence="3" id="KW-1185">Reference proteome</keyword>
<dbReference type="EMBL" id="JAMYJR010000034">
    <property type="protein sequence ID" value="MCO8275058.1"/>
    <property type="molecule type" value="Genomic_DNA"/>
</dbReference>
<name>A0ABT1DW21_9ACTN</name>
<protein>
    <recommendedName>
        <fullName evidence="4">Holin</fullName>
    </recommendedName>
</protein>
<evidence type="ECO:0008006" key="4">
    <source>
        <dbReference type="Google" id="ProtNLM"/>
    </source>
</evidence>
<feature type="transmembrane region" description="Helical" evidence="1">
    <location>
        <begin position="12"/>
        <end position="29"/>
    </location>
</feature>
<comment type="caution">
    <text evidence="2">The sequence shown here is derived from an EMBL/GenBank/DDBJ whole genome shotgun (WGS) entry which is preliminary data.</text>
</comment>
<accession>A0ABT1DW21</accession>
<keyword evidence="1" id="KW-1133">Transmembrane helix</keyword>
<keyword evidence="1" id="KW-0472">Membrane</keyword>
<sequence>MGLTFTDLRDGLSVAAFLIVVLIVAALAVRYARSSVRPVPVAELLIGLLALAVITALGMYEKVNKDAVTGIVGTIVGIVAGGAVRRGGSGPPDPPADEN</sequence>
<organism evidence="2 3">
    <name type="scientific">Paractinoplanes aksuensis</name>
    <dbReference type="NCBI Taxonomy" id="2939490"/>
    <lineage>
        <taxon>Bacteria</taxon>
        <taxon>Bacillati</taxon>
        <taxon>Actinomycetota</taxon>
        <taxon>Actinomycetes</taxon>
        <taxon>Micromonosporales</taxon>
        <taxon>Micromonosporaceae</taxon>
        <taxon>Paractinoplanes</taxon>
    </lineage>
</organism>
<evidence type="ECO:0000313" key="3">
    <source>
        <dbReference type="Proteomes" id="UP001523369"/>
    </source>
</evidence>
<dbReference type="Proteomes" id="UP001523369">
    <property type="component" value="Unassembled WGS sequence"/>
</dbReference>
<reference evidence="2 3" key="1">
    <citation type="submission" date="2022-06" db="EMBL/GenBank/DDBJ databases">
        <title>New Species of the Genus Actinoplanes, ActinopZanes ferrugineus.</title>
        <authorList>
            <person name="Ding P."/>
        </authorList>
    </citation>
    <scope>NUCLEOTIDE SEQUENCE [LARGE SCALE GENOMIC DNA]</scope>
    <source>
        <strain evidence="2 3">TRM88003</strain>
    </source>
</reference>
<evidence type="ECO:0000256" key="1">
    <source>
        <dbReference type="SAM" id="Phobius"/>
    </source>
</evidence>
<proteinExistence type="predicted"/>
<feature type="transmembrane region" description="Helical" evidence="1">
    <location>
        <begin position="66"/>
        <end position="84"/>
    </location>
</feature>
<gene>
    <name evidence="2" type="ORF">M1L60_31215</name>
</gene>
<feature type="transmembrane region" description="Helical" evidence="1">
    <location>
        <begin position="41"/>
        <end position="60"/>
    </location>
</feature>
<keyword evidence="1" id="KW-0812">Transmembrane</keyword>
<evidence type="ECO:0000313" key="2">
    <source>
        <dbReference type="EMBL" id="MCO8275058.1"/>
    </source>
</evidence>